<gene>
    <name evidence="1" type="ORF">PN36_13065</name>
</gene>
<dbReference type="AlphaFoldDB" id="A0A0A6RS30"/>
<proteinExistence type="predicted"/>
<dbReference type="GO" id="GO:0043165">
    <property type="term" value="P:Gram-negative-bacterium-type cell outer membrane assembly"/>
    <property type="evidence" value="ECO:0007669"/>
    <property type="project" value="InterPro"/>
</dbReference>
<dbReference type="GO" id="GO:0019867">
    <property type="term" value="C:outer membrane"/>
    <property type="evidence" value="ECO:0007669"/>
    <property type="project" value="InterPro"/>
</dbReference>
<evidence type="ECO:0000313" key="1">
    <source>
        <dbReference type="EMBL" id="KHD06691.1"/>
    </source>
</evidence>
<evidence type="ECO:0008006" key="3">
    <source>
        <dbReference type="Google" id="ProtNLM"/>
    </source>
</evidence>
<keyword evidence="2" id="KW-1185">Reference proteome</keyword>
<protein>
    <recommendedName>
        <fullName evidence="3">Lipoprotein</fullName>
    </recommendedName>
</protein>
<reference evidence="1 2" key="1">
    <citation type="journal article" date="2016" name="Front. Microbiol.">
        <title>Single-Cell (Meta-)Genomics of a Dimorphic Candidatus Thiomargarita nelsonii Reveals Genomic Plasticity.</title>
        <authorList>
            <person name="Flood B.E."/>
            <person name="Fliss P."/>
            <person name="Jones D.S."/>
            <person name="Dick G.J."/>
            <person name="Jain S."/>
            <person name="Kaster A.K."/>
            <person name="Winkel M."/>
            <person name="Mussmann M."/>
            <person name="Bailey J."/>
        </authorList>
    </citation>
    <scope>NUCLEOTIDE SEQUENCE [LARGE SCALE GENOMIC DNA]</scope>
    <source>
        <strain evidence="1">Hydrate Ridge</strain>
    </source>
</reference>
<dbReference type="Proteomes" id="UP000030428">
    <property type="component" value="Unassembled WGS sequence"/>
</dbReference>
<dbReference type="EMBL" id="JSZA02000042">
    <property type="protein sequence ID" value="KHD06691.1"/>
    <property type="molecule type" value="Genomic_DNA"/>
</dbReference>
<name>A0A0A6RS30_9GAMM</name>
<accession>A0A0A6RS30</accession>
<organism evidence="1 2">
    <name type="scientific">Candidatus Thiomargarita nelsonii</name>
    <dbReference type="NCBI Taxonomy" id="1003181"/>
    <lineage>
        <taxon>Bacteria</taxon>
        <taxon>Pseudomonadati</taxon>
        <taxon>Pseudomonadota</taxon>
        <taxon>Gammaproteobacteria</taxon>
        <taxon>Thiotrichales</taxon>
        <taxon>Thiotrichaceae</taxon>
        <taxon>Thiomargarita</taxon>
    </lineage>
</organism>
<comment type="caution">
    <text evidence="1">The sequence shown here is derived from an EMBL/GenBank/DDBJ whole genome shotgun (WGS) entry which is preliminary data.</text>
</comment>
<sequence length="222" mass="24511">MFNNKALFKIALWGAVMVLCGSACSGKRGIAKTEVPARDVDFDIESIEVQPFQGQYGAKLAELVESEITREGYIKVVKRGGQTILTGSVSIGQVKSKPYRKSYKTKDEGTKYTFYNSKTLTTQATYSLKKGSQVIAGNNFTDDYKKEWSGQTAAEASAKADFNDKIIISSLNHLARQIVAAVSPHQEIWSFMLPCSRASLKLNAISCRATTRDCPYPPYKKP</sequence>
<evidence type="ECO:0000313" key="2">
    <source>
        <dbReference type="Proteomes" id="UP000030428"/>
    </source>
</evidence>